<reference evidence="3" key="1">
    <citation type="journal article" date="2019" name="Int. J. Syst. Evol. Microbiol.">
        <title>The Global Catalogue of Microorganisms (GCM) 10K type strain sequencing project: providing services to taxonomists for standard genome sequencing and annotation.</title>
        <authorList>
            <consortium name="The Broad Institute Genomics Platform"/>
            <consortium name="The Broad Institute Genome Sequencing Center for Infectious Disease"/>
            <person name="Wu L."/>
            <person name="Ma J."/>
        </authorList>
    </citation>
    <scope>NUCLEOTIDE SEQUENCE [LARGE SCALE GENOMIC DNA]</scope>
    <source>
        <strain evidence="3">JCM 4737</strain>
    </source>
</reference>
<keyword evidence="3" id="KW-1185">Reference proteome</keyword>
<proteinExistence type="predicted"/>
<evidence type="ECO:0000313" key="3">
    <source>
        <dbReference type="Proteomes" id="UP000599437"/>
    </source>
</evidence>
<dbReference type="RefSeq" id="WP_138895844.1">
    <property type="nucleotide sequence ID" value="NZ_BMVO01000015.1"/>
</dbReference>
<dbReference type="Proteomes" id="UP000599437">
    <property type="component" value="Unassembled WGS sequence"/>
</dbReference>
<feature type="compositionally biased region" description="Acidic residues" evidence="1">
    <location>
        <begin position="31"/>
        <end position="41"/>
    </location>
</feature>
<evidence type="ECO:0000313" key="2">
    <source>
        <dbReference type="EMBL" id="GHB15678.1"/>
    </source>
</evidence>
<gene>
    <name evidence="2" type="ORF">GCM10010346_44370</name>
</gene>
<evidence type="ECO:0008006" key="4">
    <source>
        <dbReference type="Google" id="ProtNLM"/>
    </source>
</evidence>
<organism evidence="2 3">
    <name type="scientific">Streptomyces chryseus</name>
    <dbReference type="NCBI Taxonomy" id="68186"/>
    <lineage>
        <taxon>Bacteria</taxon>
        <taxon>Bacillati</taxon>
        <taxon>Actinomycetota</taxon>
        <taxon>Actinomycetes</taxon>
        <taxon>Kitasatosporales</taxon>
        <taxon>Streptomycetaceae</taxon>
        <taxon>Streptomyces</taxon>
    </lineage>
</organism>
<comment type="caution">
    <text evidence="2">The sequence shown here is derived from an EMBL/GenBank/DDBJ whole genome shotgun (WGS) entry which is preliminary data.</text>
</comment>
<evidence type="ECO:0000256" key="1">
    <source>
        <dbReference type="SAM" id="MobiDB-lite"/>
    </source>
</evidence>
<protein>
    <recommendedName>
        <fullName evidence="4">Gliding motility protein</fullName>
    </recommendedName>
</protein>
<name>A0ABQ3DU65_9ACTN</name>
<accession>A0ABQ3DU65</accession>
<feature type="region of interest" description="Disordered" evidence="1">
    <location>
        <begin position="1"/>
        <end position="80"/>
    </location>
</feature>
<dbReference type="EMBL" id="BMVO01000015">
    <property type="protein sequence ID" value="GHB15678.1"/>
    <property type="molecule type" value="Genomic_DNA"/>
</dbReference>
<sequence>MGVFARFSRKSKGAAEASTEEAKAATGTADTPEETAAEEPEGGAQKAAEASDAGADNVEIPKQQSADEAADNGAGESARQ</sequence>